<comment type="caution">
    <text evidence="3">The sequence shown here is derived from an EMBL/GenBank/DDBJ whole genome shotgun (WGS) entry which is preliminary data.</text>
</comment>
<evidence type="ECO:0000313" key="3">
    <source>
        <dbReference type="EMBL" id="GAN77086.1"/>
    </source>
</evidence>
<dbReference type="InterPro" id="IPR013107">
    <property type="entry name" value="Acyl-CoA_DH_C"/>
</dbReference>
<evidence type="ECO:0000256" key="1">
    <source>
        <dbReference type="ARBA" id="ARBA00023002"/>
    </source>
</evidence>
<proteinExistence type="predicted"/>
<dbReference type="InterPro" id="IPR037069">
    <property type="entry name" value="AcylCoA_DH/ox_N_sf"/>
</dbReference>
<dbReference type="GO" id="GO:0050660">
    <property type="term" value="F:flavin adenine dinucleotide binding"/>
    <property type="evidence" value="ECO:0007669"/>
    <property type="project" value="InterPro"/>
</dbReference>
<feature type="domain" description="Acyl-CoA dehydrogenase C-terminal" evidence="2">
    <location>
        <begin position="261"/>
        <end position="350"/>
    </location>
</feature>
<dbReference type="SUPFAM" id="SSF47203">
    <property type="entry name" value="Acyl-CoA dehydrogenase C-terminal domain-like"/>
    <property type="match status" value="1"/>
</dbReference>
<name>A0A0D6P6W6_9PROT</name>
<dbReference type="InterPro" id="IPR009100">
    <property type="entry name" value="AcylCoA_DH/oxidase_NM_dom_sf"/>
</dbReference>
<dbReference type="PANTHER" id="PTHR43884:SF12">
    <property type="entry name" value="ISOVALERYL-COA DEHYDROGENASE, MITOCHONDRIAL-RELATED"/>
    <property type="match status" value="1"/>
</dbReference>
<evidence type="ECO:0000259" key="2">
    <source>
        <dbReference type="Pfam" id="PF08028"/>
    </source>
</evidence>
<dbReference type="EMBL" id="BANB01000231">
    <property type="protein sequence ID" value="GAN77086.1"/>
    <property type="molecule type" value="Genomic_DNA"/>
</dbReference>
<dbReference type="InterPro" id="IPR046373">
    <property type="entry name" value="Acyl-CoA_Oxase/DH_mid-dom_sf"/>
</dbReference>
<reference evidence="3 4" key="1">
    <citation type="submission" date="2012-11" db="EMBL/GenBank/DDBJ databases">
        <title>Whole genome sequence of Acidisphaera rubrifaciens HS-AP3.</title>
        <authorList>
            <person name="Azuma Y."/>
            <person name="Higashiura N."/>
            <person name="Hirakawa H."/>
            <person name="Matsushita K."/>
        </authorList>
    </citation>
    <scope>NUCLEOTIDE SEQUENCE [LARGE SCALE GENOMIC DNA]</scope>
    <source>
        <strain evidence="3 4">HS-AP3</strain>
    </source>
</reference>
<keyword evidence="1" id="KW-0560">Oxidoreductase</keyword>
<dbReference type="Gene3D" id="1.10.540.10">
    <property type="entry name" value="Acyl-CoA dehydrogenase/oxidase, N-terminal domain"/>
    <property type="match status" value="1"/>
</dbReference>
<dbReference type="Gene3D" id="2.40.110.10">
    <property type="entry name" value="Butyryl-CoA Dehydrogenase, subunit A, domain 2"/>
    <property type="match status" value="1"/>
</dbReference>
<sequence length="374" mass="39188">MDVCIAEVAHAAAPPTIGSLLEAVTALLPAMQTRAAFHDMAASFPETDVAELRAAGALAAPVPRVFGGLGLGTEATGAPDLARLLRLVGRGNLVVGRVYEGHVNALRLVMRHGAPAQVRAAVADALAGELFAVWNTQASDAPLVLDGDRLHGAKVLATAAGHATRALVTADLPDGARQMILVRLAPGERADLSEWTARGMRGSATGRVTFDGMRAPASALIGGPDDYIRQPDFSGGAWRVLAVLAGGLDGLVEAFRTHLVGRRRDGDPHQQARAGRLFALQNTVRLWVTQAADIAEAGADDALIVAFTDLARGAVEAACVEAVSLVERSVGLHAFMRPEPVERITRDLETYLRQPAPDAALTGAARYFLRAALP</sequence>
<dbReference type="Proteomes" id="UP000032680">
    <property type="component" value="Unassembled WGS sequence"/>
</dbReference>
<gene>
    <name evidence="3" type="ORF">Asru_0231_08</name>
</gene>
<dbReference type="PANTHER" id="PTHR43884">
    <property type="entry name" value="ACYL-COA DEHYDROGENASE"/>
    <property type="match status" value="1"/>
</dbReference>
<protein>
    <submittedName>
        <fullName evidence="3">Acyl-CoA dehydrogenase</fullName>
    </submittedName>
</protein>
<dbReference type="AlphaFoldDB" id="A0A0D6P6W6"/>
<organism evidence="3 4">
    <name type="scientific">Acidisphaera rubrifaciens HS-AP3</name>
    <dbReference type="NCBI Taxonomy" id="1231350"/>
    <lineage>
        <taxon>Bacteria</taxon>
        <taxon>Pseudomonadati</taxon>
        <taxon>Pseudomonadota</taxon>
        <taxon>Alphaproteobacteria</taxon>
        <taxon>Acetobacterales</taxon>
        <taxon>Acetobacteraceae</taxon>
        <taxon>Acidisphaera</taxon>
    </lineage>
</organism>
<keyword evidence="4" id="KW-1185">Reference proteome</keyword>
<dbReference type="OrthoDB" id="2986495at2"/>
<dbReference type="InterPro" id="IPR036250">
    <property type="entry name" value="AcylCo_DH-like_C"/>
</dbReference>
<dbReference type="SUPFAM" id="SSF56645">
    <property type="entry name" value="Acyl-CoA dehydrogenase NM domain-like"/>
    <property type="match status" value="1"/>
</dbReference>
<dbReference type="Gene3D" id="1.20.140.10">
    <property type="entry name" value="Butyryl-CoA Dehydrogenase, subunit A, domain 3"/>
    <property type="match status" value="1"/>
</dbReference>
<dbReference type="RefSeq" id="WP_052945175.1">
    <property type="nucleotide sequence ID" value="NZ_BANB01000231.1"/>
</dbReference>
<dbReference type="GO" id="GO:0003995">
    <property type="term" value="F:acyl-CoA dehydrogenase activity"/>
    <property type="evidence" value="ECO:0007669"/>
    <property type="project" value="TreeGrafter"/>
</dbReference>
<accession>A0A0D6P6W6</accession>
<dbReference type="Pfam" id="PF08028">
    <property type="entry name" value="Acyl-CoA_dh_2"/>
    <property type="match status" value="1"/>
</dbReference>
<evidence type="ECO:0000313" key="4">
    <source>
        <dbReference type="Proteomes" id="UP000032680"/>
    </source>
</evidence>